<keyword evidence="2" id="KW-0472">Membrane</keyword>
<dbReference type="KEGG" id="abp:AGABI1DRAFT131918"/>
<keyword evidence="4" id="KW-1185">Reference proteome</keyword>
<feature type="compositionally biased region" description="Low complexity" evidence="1">
    <location>
        <begin position="99"/>
        <end position="111"/>
    </location>
</feature>
<protein>
    <submittedName>
        <fullName evidence="3">Uncharacterized protein</fullName>
    </submittedName>
</protein>
<name>K5XMM4_AGABU</name>
<proteinExistence type="predicted"/>
<accession>K5XMM4</accession>
<dbReference type="GeneID" id="18827562"/>
<dbReference type="AlphaFoldDB" id="K5XMM4"/>
<reference evidence="4" key="1">
    <citation type="journal article" date="2012" name="Proc. Natl. Acad. Sci. U.S.A.">
        <title>Genome sequence of the button mushroom Agaricus bisporus reveals mechanisms governing adaptation to a humic-rich ecological niche.</title>
        <authorList>
            <person name="Morin E."/>
            <person name="Kohler A."/>
            <person name="Baker A.R."/>
            <person name="Foulongne-Oriol M."/>
            <person name="Lombard V."/>
            <person name="Nagy L.G."/>
            <person name="Ohm R.A."/>
            <person name="Patyshakuliyeva A."/>
            <person name="Brun A."/>
            <person name="Aerts A.L."/>
            <person name="Bailey A.M."/>
            <person name="Billette C."/>
            <person name="Coutinho P.M."/>
            <person name="Deakin G."/>
            <person name="Doddapaneni H."/>
            <person name="Floudas D."/>
            <person name="Grimwood J."/>
            <person name="Hilden K."/>
            <person name="Kuees U."/>
            <person name="LaButti K.M."/>
            <person name="Lapidus A."/>
            <person name="Lindquist E.A."/>
            <person name="Lucas S.M."/>
            <person name="Murat C."/>
            <person name="Riley R.W."/>
            <person name="Salamov A.A."/>
            <person name="Schmutz J."/>
            <person name="Subramanian V."/>
            <person name="Woesten H.A.B."/>
            <person name="Xu J."/>
            <person name="Eastwood D.C."/>
            <person name="Foster G.D."/>
            <person name="Sonnenberg A.S."/>
            <person name="Cullen D."/>
            <person name="de Vries R.P."/>
            <person name="Lundell T."/>
            <person name="Hibbett D.S."/>
            <person name="Henrissat B."/>
            <person name="Burton K.S."/>
            <person name="Kerrigan R.W."/>
            <person name="Challen M.P."/>
            <person name="Grigoriev I.V."/>
            <person name="Martin F."/>
        </authorList>
    </citation>
    <scope>NUCLEOTIDE SEQUENCE [LARGE SCALE GENOMIC DNA]</scope>
    <source>
        <strain evidence="4">JB137-S8 / ATCC MYA-4627 / FGSC 10392</strain>
    </source>
</reference>
<feature type="transmembrane region" description="Helical" evidence="2">
    <location>
        <begin position="284"/>
        <end position="305"/>
    </location>
</feature>
<feature type="transmembrane region" description="Helical" evidence="2">
    <location>
        <begin position="326"/>
        <end position="346"/>
    </location>
</feature>
<sequence>MFVSIPSFVYALLPPLTHELFWSLKIPPTVLLSPSPSPSAISDSTSTFRDVNRIPLMIYTFITLNLLGSFIFTIVLILTSFTPSRLYCHFRRRRRRHNSTSFTTSTATSSTLPNSIHLPNSDNNTSTSNNSRPNTGAGTTSTPTWRSFCIAYIVFGLSYTIGTLISLGYGHGIEGMDRIAMDEGLPRAACMIQAGLVYAAPALGGNATLALIIQLRSVILFEMGRIKKPMSLFIRRLIVVVPWVLWLINITVILIFTLKNPSLLEMNKVGTYCHLKEPMISRIIAFWFTLLLFVAIGIQGYLFTVMYKQGFRLAGNCDASRTAMRLGIFTLQSITMVGLGVLFIFVSVEGMPAADIMLAVQTPFAAILFGLRSRLLCCSRRRKEEELIKDMAATNVSTLTDSPTTQRPNNHRQSSGD</sequence>
<dbReference type="EMBL" id="JH971408">
    <property type="protein sequence ID" value="EKM75850.1"/>
    <property type="molecule type" value="Genomic_DNA"/>
</dbReference>
<feature type="transmembrane region" description="Helical" evidence="2">
    <location>
        <begin position="233"/>
        <end position="258"/>
    </location>
</feature>
<feature type="transmembrane region" description="Helical" evidence="2">
    <location>
        <begin position="191"/>
        <end position="213"/>
    </location>
</feature>
<gene>
    <name evidence="3" type="ORF">AGABI1DRAFT_131918</name>
</gene>
<keyword evidence="2" id="KW-0812">Transmembrane</keyword>
<dbReference type="OrthoDB" id="2988301at2759"/>
<feature type="region of interest" description="Disordered" evidence="1">
    <location>
        <begin position="398"/>
        <end position="417"/>
    </location>
</feature>
<keyword evidence="2" id="KW-1133">Transmembrane helix</keyword>
<feature type="compositionally biased region" description="Low complexity" evidence="1">
    <location>
        <begin position="120"/>
        <end position="135"/>
    </location>
</feature>
<evidence type="ECO:0000256" key="2">
    <source>
        <dbReference type="SAM" id="Phobius"/>
    </source>
</evidence>
<feature type="transmembrane region" description="Helical" evidence="2">
    <location>
        <begin position="56"/>
        <end position="87"/>
    </location>
</feature>
<feature type="transmembrane region" description="Helical" evidence="2">
    <location>
        <begin position="149"/>
        <end position="171"/>
    </location>
</feature>
<dbReference type="Proteomes" id="UP000008493">
    <property type="component" value="Unassembled WGS sequence"/>
</dbReference>
<feature type="region of interest" description="Disordered" evidence="1">
    <location>
        <begin position="99"/>
        <end position="141"/>
    </location>
</feature>
<organism evidence="3 4">
    <name type="scientific">Agaricus bisporus var. burnettii (strain JB137-S8 / ATCC MYA-4627 / FGSC 10392)</name>
    <name type="common">White button mushroom</name>
    <dbReference type="NCBI Taxonomy" id="597362"/>
    <lineage>
        <taxon>Eukaryota</taxon>
        <taxon>Fungi</taxon>
        <taxon>Dikarya</taxon>
        <taxon>Basidiomycota</taxon>
        <taxon>Agaricomycotina</taxon>
        <taxon>Agaricomycetes</taxon>
        <taxon>Agaricomycetidae</taxon>
        <taxon>Agaricales</taxon>
        <taxon>Agaricineae</taxon>
        <taxon>Agaricaceae</taxon>
        <taxon>Agaricus</taxon>
    </lineage>
</organism>
<dbReference type="HOGENOM" id="CLU_658832_0_0_1"/>
<dbReference type="STRING" id="597362.K5XMM4"/>
<feature type="transmembrane region" description="Helical" evidence="2">
    <location>
        <begin position="352"/>
        <end position="371"/>
    </location>
</feature>
<evidence type="ECO:0000313" key="4">
    <source>
        <dbReference type="Proteomes" id="UP000008493"/>
    </source>
</evidence>
<dbReference type="RefSeq" id="XP_007333578.1">
    <property type="nucleotide sequence ID" value="XM_007333516.1"/>
</dbReference>
<dbReference type="InParanoid" id="K5XMM4"/>
<evidence type="ECO:0000313" key="3">
    <source>
        <dbReference type="EMBL" id="EKM75850.1"/>
    </source>
</evidence>
<evidence type="ECO:0000256" key="1">
    <source>
        <dbReference type="SAM" id="MobiDB-lite"/>
    </source>
</evidence>